<dbReference type="SUPFAM" id="SSF46689">
    <property type="entry name" value="Homeodomain-like"/>
    <property type="match status" value="1"/>
</dbReference>
<dbReference type="PANTHER" id="PTHR30055">
    <property type="entry name" value="HTH-TYPE TRANSCRIPTIONAL REGULATOR RUTR"/>
    <property type="match status" value="1"/>
</dbReference>
<keyword evidence="3" id="KW-0804">Transcription</keyword>
<proteinExistence type="predicted"/>
<evidence type="ECO:0000313" key="7">
    <source>
        <dbReference type="Proteomes" id="UP000516117"/>
    </source>
</evidence>
<dbReference type="InterPro" id="IPR009057">
    <property type="entry name" value="Homeodomain-like_sf"/>
</dbReference>
<dbReference type="Gene3D" id="1.10.357.10">
    <property type="entry name" value="Tetracycline Repressor, domain 2"/>
    <property type="match status" value="1"/>
</dbReference>
<keyword evidence="1" id="KW-0805">Transcription regulation</keyword>
<accession>A0A7H0H4K9</accession>
<dbReference type="GO" id="GO:0000976">
    <property type="term" value="F:transcription cis-regulatory region binding"/>
    <property type="evidence" value="ECO:0007669"/>
    <property type="project" value="TreeGrafter"/>
</dbReference>
<evidence type="ECO:0000256" key="2">
    <source>
        <dbReference type="ARBA" id="ARBA00023125"/>
    </source>
</evidence>
<evidence type="ECO:0000313" key="6">
    <source>
        <dbReference type="EMBL" id="QNP55475.1"/>
    </source>
</evidence>
<dbReference type="PROSITE" id="PS50977">
    <property type="entry name" value="HTH_TETR_2"/>
    <property type="match status" value="1"/>
</dbReference>
<protein>
    <submittedName>
        <fullName evidence="6">TetR/AcrR family transcriptional regulator</fullName>
    </submittedName>
</protein>
<evidence type="ECO:0000256" key="3">
    <source>
        <dbReference type="ARBA" id="ARBA00023163"/>
    </source>
</evidence>
<dbReference type="KEGG" id="tdf:H9L22_14940"/>
<dbReference type="EMBL" id="CP060789">
    <property type="protein sequence ID" value="QNP55475.1"/>
    <property type="molecule type" value="Genomic_DNA"/>
</dbReference>
<name>A0A7H0H4K9_9ACTN</name>
<dbReference type="RefSeq" id="WP_187720605.1">
    <property type="nucleotide sequence ID" value="NZ_BAABBL010000009.1"/>
</dbReference>
<reference evidence="6 7" key="1">
    <citation type="submission" date="2020-08" db="EMBL/GenBank/DDBJ databases">
        <title>Genome sequence of Tessaracoccus defluvii JCM 17540T.</title>
        <authorList>
            <person name="Hyun D.-W."/>
            <person name="Bae J.-W."/>
        </authorList>
    </citation>
    <scope>NUCLEOTIDE SEQUENCE [LARGE SCALE GENOMIC DNA]</scope>
    <source>
        <strain evidence="6 7">JCM 17540</strain>
    </source>
</reference>
<feature type="domain" description="HTH tetR-type" evidence="5">
    <location>
        <begin position="15"/>
        <end position="75"/>
    </location>
</feature>
<organism evidence="6 7">
    <name type="scientific">Tessaracoccus defluvii</name>
    <dbReference type="NCBI Taxonomy" id="1285901"/>
    <lineage>
        <taxon>Bacteria</taxon>
        <taxon>Bacillati</taxon>
        <taxon>Actinomycetota</taxon>
        <taxon>Actinomycetes</taxon>
        <taxon>Propionibacteriales</taxon>
        <taxon>Propionibacteriaceae</taxon>
        <taxon>Tessaracoccus</taxon>
    </lineage>
</organism>
<dbReference type="Pfam" id="PF00440">
    <property type="entry name" value="TetR_N"/>
    <property type="match status" value="1"/>
</dbReference>
<evidence type="ECO:0000256" key="4">
    <source>
        <dbReference type="PROSITE-ProRule" id="PRU00335"/>
    </source>
</evidence>
<feature type="DNA-binding region" description="H-T-H motif" evidence="4">
    <location>
        <begin position="38"/>
        <end position="57"/>
    </location>
</feature>
<dbReference type="GO" id="GO:0003700">
    <property type="term" value="F:DNA-binding transcription factor activity"/>
    <property type="evidence" value="ECO:0007669"/>
    <property type="project" value="TreeGrafter"/>
</dbReference>
<dbReference type="AlphaFoldDB" id="A0A7H0H4K9"/>
<dbReference type="Gene3D" id="1.10.10.60">
    <property type="entry name" value="Homeodomain-like"/>
    <property type="match status" value="1"/>
</dbReference>
<evidence type="ECO:0000259" key="5">
    <source>
        <dbReference type="PROSITE" id="PS50977"/>
    </source>
</evidence>
<gene>
    <name evidence="6" type="ORF">H9L22_14940</name>
</gene>
<keyword evidence="2 4" id="KW-0238">DNA-binding</keyword>
<dbReference type="Proteomes" id="UP000516117">
    <property type="component" value="Chromosome"/>
</dbReference>
<sequence length="201" mass="21940">MTTESTGRLVRRYGAELDDAIREAVRAELEERGYADVTFEGVARRARTSKPVLYRRYDSRALMVLDAWLAQVPSDPSAPGTGSLRGDLRALGGIALQRFERIGVATLRGLLAEVSPEQLPRLSAATTSWAHQALDAIFAAARKRGELGQQDLAPDVARLPIVILRNELIFGTHPSGITQERLDELIDVICLPLLTGSPARS</sequence>
<dbReference type="SUPFAM" id="SSF48498">
    <property type="entry name" value="Tetracyclin repressor-like, C-terminal domain"/>
    <property type="match status" value="1"/>
</dbReference>
<dbReference type="InterPro" id="IPR011075">
    <property type="entry name" value="TetR_C"/>
</dbReference>
<dbReference type="PANTHER" id="PTHR30055:SF148">
    <property type="entry name" value="TETR-FAMILY TRANSCRIPTIONAL REGULATOR"/>
    <property type="match status" value="1"/>
</dbReference>
<keyword evidence="7" id="KW-1185">Reference proteome</keyword>
<dbReference type="Pfam" id="PF16859">
    <property type="entry name" value="TetR_C_11"/>
    <property type="match status" value="1"/>
</dbReference>
<dbReference type="InterPro" id="IPR001647">
    <property type="entry name" value="HTH_TetR"/>
</dbReference>
<dbReference type="InterPro" id="IPR036271">
    <property type="entry name" value="Tet_transcr_reg_TetR-rel_C_sf"/>
</dbReference>
<dbReference type="InterPro" id="IPR050109">
    <property type="entry name" value="HTH-type_TetR-like_transc_reg"/>
</dbReference>
<evidence type="ECO:0000256" key="1">
    <source>
        <dbReference type="ARBA" id="ARBA00023015"/>
    </source>
</evidence>